<evidence type="ECO:0000313" key="11">
    <source>
        <dbReference type="Ensembl" id="ENSCCRP00000151719.1"/>
    </source>
</evidence>
<dbReference type="Gene3D" id="3.30.160.60">
    <property type="entry name" value="Classic Zinc Finger"/>
    <property type="match status" value="1"/>
</dbReference>
<dbReference type="Pfam" id="PF00622">
    <property type="entry name" value="SPRY"/>
    <property type="match status" value="1"/>
</dbReference>
<dbReference type="Gene3D" id="3.30.40.10">
    <property type="entry name" value="Zinc/RING finger domain, C3HC4 (zinc finger)"/>
    <property type="match status" value="1"/>
</dbReference>
<dbReference type="OMA" id="VHSETCL"/>
<dbReference type="GO" id="GO:0005737">
    <property type="term" value="C:cytoplasm"/>
    <property type="evidence" value="ECO:0007669"/>
    <property type="project" value="UniProtKB-ARBA"/>
</dbReference>
<dbReference type="InterPro" id="IPR003877">
    <property type="entry name" value="SPRY_dom"/>
</dbReference>
<dbReference type="InterPro" id="IPR027370">
    <property type="entry name" value="Znf-RING_euk"/>
</dbReference>
<dbReference type="GO" id="GO:0008270">
    <property type="term" value="F:zinc ion binding"/>
    <property type="evidence" value="ECO:0007669"/>
    <property type="project" value="UniProtKB-KW"/>
</dbReference>
<dbReference type="SUPFAM" id="SSF49899">
    <property type="entry name" value="Concanavalin A-like lectins/glucanases"/>
    <property type="match status" value="1"/>
</dbReference>
<dbReference type="SUPFAM" id="SSF57850">
    <property type="entry name" value="RING/U-box"/>
    <property type="match status" value="1"/>
</dbReference>
<reference evidence="11" key="1">
    <citation type="submission" date="2025-08" db="UniProtKB">
        <authorList>
            <consortium name="Ensembl"/>
        </authorList>
    </citation>
    <scope>IDENTIFICATION</scope>
</reference>
<evidence type="ECO:0000259" key="8">
    <source>
        <dbReference type="PROSITE" id="PS50089"/>
    </source>
</evidence>
<dbReference type="CDD" id="cd19769">
    <property type="entry name" value="Bbox2_TRIM16-like"/>
    <property type="match status" value="1"/>
</dbReference>
<dbReference type="FunFam" id="2.60.120.920:FF:000004">
    <property type="entry name" value="Butyrophilin subfamily 1 member A1"/>
    <property type="match status" value="1"/>
</dbReference>
<dbReference type="InterPro" id="IPR001841">
    <property type="entry name" value="Znf_RING"/>
</dbReference>
<dbReference type="InterPro" id="IPR013083">
    <property type="entry name" value="Znf_RING/FYVE/PHD"/>
</dbReference>
<keyword evidence="7" id="KW-0175">Coiled coil</keyword>
<dbReference type="GO" id="GO:0045087">
    <property type="term" value="P:innate immune response"/>
    <property type="evidence" value="ECO:0007669"/>
    <property type="project" value="UniProtKB-KW"/>
</dbReference>
<dbReference type="CDD" id="cd13733">
    <property type="entry name" value="SPRY_PRY_C-I_1"/>
    <property type="match status" value="1"/>
</dbReference>
<dbReference type="PROSITE" id="PS50119">
    <property type="entry name" value="ZF_BBOX"/>
    <property type="match status" value="1"/>
</dbReference>
<evidence type="ECO:0000256" key="5">
    <source>
        <dbReference type="ARBA" id="ARBA00022859"/>
    </source>
</evidence>
<dbReference type="InterPro" id="IPR058030">
    <property type="entry name" value="TRIM8/14/16/25/29/45/65_CC"/>
</dbReference>
<evidence type="ECO:0000256" key="3">
    <source>
        <dbReference type="ARBA" id="ARBA00022771"/>
    </source>
</evidence>
<dbReference type="InterPro" id="IPR003879">
    <property type="entry name" value="Butyrophylin_SPRY"/>
</dbReference>
<dbReference type="InterPro" id="IPR043136">
    <property type="entry name" value="B30.2/SPRY_sf"/>
</dbReference>
<dbReference type="PANTHER" id="PTHR25465:SF32">
    <property type="entry name" value="BLOODTHIRSTY-RELATED GENE FAMILY, MEMBER 16 ISOFORM X1-RELATED"/>
    <property type="match status" value="1"/>
</dbReference>
<keyword evidence="12" id="KW-1185">Reference proteome</keyword>
<keyword evidence="2" id="KW-0479">Metal-binding</keyword>
<dbReference type="SMART" id="SM00589">
    <property type="entry name" value="PRY"/>
    <property type="match status" value="1"/>
</dbReference>
<dbReference type="PROSITE" id="PS50089">
    <property type="entry name" value="ZF_RING_2"/>
    <property type="match status" value="1"/>
</dbReference>
<dbReference type="Pfam" id="PF25600">
    <property type="entry name" value="TRIM_CC"/>
    <property type="match status" value="1"/>
</dbReference>
<dbReference type="GeneTree" id="ENSGT00940000154395"/>
<evidence type="ECO:0000256" key="1">
    <source>
        <dbReference type="ARBA" id="ARBA00022588"/>
    </source>
</evidence>
<dbReference type="PRINTS" id="PR01407">
    <property type="entry name" value="BUTYPHLNCDUF"/>
</dbReference>
<keyword evidence="5" id="KW-0391">Immunity</keyword>
<evidence type="ECO:0000256" key="4">
    <source>
        <dbReference type="ARBA" id="ARBA00022833"/>
    </source>
</evidence>
<dbReference type="InterPro" id="IPR000315">
    <property type="entry name" value="Znf_B-box"/>
</dbReference>
<accession>A0A9J8B254</accession>
<feature type="domain" description="B30.2/SPRY" evidence="10">
    <location>
        <begin position="457"/>
        <end position="652"/>
    </location>
</feature>
<dbReference type="InterPro" id="IPR006574">
    <property type="entry name" value="PRY"/>
</dbReference>
<name>A0A9J8B254_CYPCA</name>
<dbReference type="Proteomes" id="UP001108240">
    <property type="component" value="Unplaced"/>
</dbReference>
<keyword evidence="3 6" id="KW-0863">Zinc-finger</keyword>
<feature type="domain" description="RING-type" evidence="8">
    <location>
        <begin position="130"/>
        <end position="170"/>
    </location>
</feature>
<sequence>MYPTIFSAFCFFHSFHSQTKHNYKIKQISQKNFIPFYYLYKQFKRNMLDVSGMAWLRASALHTFTQQLTQQFHGAGSHPCQRGGVKPRNHLQLSFSCWRKHCFFCFLTETSFLAVMSSSTPLLSEELFQCSVCLDVFTLPVSLPCGHTFCQSCILAQWTASGSSHCPKCSTVFQETPELCENSFACEMAKQIRNQRGQRSTEYHPVTSDNVLCDMCPLEKVSCAVRSCLVCVASYCEVHMTSHTSRFTKHTMVQPQRMDKRICRIHERPLELYCRYDQSAICVLCMNTEHSTHHTIPVAKEWAERKTQLLKTQSDLKRMIMERWSKVDELRHSIKLNKENIEREMAYSVEVFTALQQFIDRSQSELLRKMKHKQKTEEKRVESLIKELEREIAKLNARNSELEKLSCSEDHLNLIQAFRSPGEVPKCKSWSQLSVHTRQGLEVLRETLNAAEELLKTQIYTVTKRELEAISQYAVDMTLDPDTANPWLVVSADRKCVTDGNVECNVPNNAERFDMAPCVLSREPISRGRAYWVVGVSGKTAWDLGVARKSVNRKGLVTLSPDYGYWAVCLRGGSEYRACDCESVLLSLKTLPQRIGIYVDYENGQVSFYDVRTCTHIYSFTGQRFTESLLAYFNPDMNDTGNNNAPLVIQPVNVDNGDKTYDTVTI</sequence>
<dbReference type="SMART" id="SM00336">
    <property type="entry name" value="BBOX"/>
    <property type="match status" value="1"/>
</dbReference>
<keyword evidence="1" id="KW-0399">Innate immunity</keyword>
<dbReference type="InterPro" id="IPR013320">
    <property type="entry name" value="ConA-like_dom_sf"/>
</dbReference>
<reference evidence="11" key="2">
    <citation type="submission" date="2025-09" db="UniProtKB">
        <authorList>
            <consortium name="Ensembl"/>
        </authorList>
    </citation>
    <scope>IDENTIFICATION</scope>
</reference>
<evidence type="ECO:0000259" key="10">
    <source>
        <dbReference type="PROSITE" id="PS50188"/>
    </source>
</evidence>
<organism evidence="11 12">
    <name type="scientific">Cyprinus carpio carpio</name>
    <dbReference type="NCBI Taxonomy" id="630221"/>
    <lineage>
        <taxon>Eukaryota</taxon>
        <taxon>Metazoa</taxon>
        <taxon>Chordata</taxon>
        <taxon>Craniata</taxon>
        <taxon>Vertebrata</taxon>
        <taxon>Euteleostomi</taxon>
        <taxon>Actinopterygii</taxon>
        <taxon>Neopterygii</taxon>
        <taxon>Teleostei</taxon>
        <taxon>Ostariophysi</taxon>
        <taxon>Cypriniformes</taxon>
        <taxon>Cyprinidae</taxon>
        <taxon>Cyprininae</taxon>
        <taxon>Cyprinus</taxon>
    </lineage>
</organism>
<keyword evidence="4" id="KW-0862">Zinc</keyword>
<dbReference type="SMART" id="SM00449">
    <property type="entry name" value="SPRY"/>
    <property type="match status" value="1"/>
</dbReference>
<evidence type="ECO:0000256" key="6">
    <source>
        <dbReference type="PROSITE-ProRule" id="PRU00024"/>
    </source>
</evidence>
<evidence type="ECO:0000256" key="2">
    <source>
        <dbReference type="ARBA" id="ARBA00022723"/>
    </source>
</evidence>
<dbReference type="InterPro" id="IPR017907">
    <property type="entry name" value="Znf_RING_CS"/>
</dbReference>
<dbReference type="AlphaFoldDB" id="A0A9J8B254"/>
<feature type="coiled-coil region" evidence="7">
    <location>
        <begin position="367"/>
        <end position="405"/>
    </location>
</feature>
<dbReference type="Gene3D" id="2.60.120.920">
    <property type="match status" value="1"/>
</dbReference>
<dbReference type="Pfam" id="PF00643">
    <property type="entry name" value="zf-B_box"/>
    <property type="match status" value="1"/>
</dbReference>
<dbReference type="Ensembl" id="ENSCCRT00000204078.1">
    <property type="protein sequence ID" value="ENSCCRP00000151719.1"/>
    <property type="gene ID" value="ENSCCRG00000053430.1"/>
</dbReference>
<evidence type="ECO:0000313" key="12">
    <source>
        <dbReference type="Proteomes" id="UP001108240"/>
    </source>
</evidence>
<dbReference type="SMART" id="SM00184">
    <property type="entry name" value="RING"/>
    <property type="match status" value="1"/>
</dbReference>
<proteinExistence type="predicted"/>
<dbReference type="Pfam" id="PF13765">
    <property type="entry name" value="PRY"/>
    <property type="match status" value="1"/>
</dbReference>
<dbReference type="PROSITE" id="PS00518">
    <property type="entry name" value="ZF_RING_1"/>
    <property type="match status" value="1"/>
</dbReference>
<dbReference type="InterPro" id="IPR001870">
    <property type="entry name" value="B30.2/SPRY"/>
</dbReference>
<dbReference type="PANTHER" id="PTHR25465">
    <property type="entry name" value="B-BOX DOMAIN CONTAINING"/>
    <property type="match status" value="1"/>
</dbReference>
<feature type="domain" description="B box-type" evidence="9">
    <location>
        <begin position="258"/>
        <end position="298"/>
    </location>
</feature>
<dbReference type="SUPFAM" id="SSF57845">
    <property type="entry name" value="B-box zinc-binding domain"/>
    <property type="match status" value="1"/>
</dbReference>
<evidence type="ECO:0000256" key="7">
    <source>
        <dbReference type="SAM" id="Coils"/>
    </source>
</evidence>
<dbReference type="InterPro" id="IPR051051">
    <property type="entry name" value="E3_ubiq-ligase_TRIM/RNF"/>
</dbReference>
<dbReference type="PROSITE" id="PS50188">
    <property type="entry name" value="B302_SPRY"/>
    <property type="match status" value="1"/>
</dbReference>
<protein>
    <submittedName>
        <fullName evidence="11">Bloodthirsty-related gene family, member 33</fullName>
    </submittedName>
</protein>
<evidence type="ECO:0000259" key="9">
    <source>
        <dbReference type="PROSITE" id="PS50119"/>
    </source>
</evidence>
<dbReference type="Gene3D" id="4.10.830.40">
    <property type="match status" value="1"/>
</dbReference>
<dbReference type="Pfam" id="PF13445">
    <property type="entry name" value="zf-RING_UBOX"/>
    <property type="match status" value="1"/>
</dbReference>